<reference evidence="1 2" key="1">
    <citation type="submission" date="2024-01" db="EMBL/GenBank/DDBJ databases">
        <title>Mesobacterium rodlantinim sp. nov., isolated from shallow sea hydrothermal systems off Kueishantao Island.</title>
        <authorList>
            <person name="Su Z."/>
            <person name="Tang K."/>
        </authorList>
    </citation>
    <scope>NUCLEOTIDE SEQUENCE [LARGE SCALE GENOMIC DNA]</scope>
    <source>
        <strain evidence="1 2">TK19101</strain>
    </source>
</reference>
<organism evidence="1 2">
    <name type="scientific">Mesobacterium hydrothermale</name>
    <dbReference type="NCBI Taxonomy" id="3111907"/>
    <lineage>
        <taxon>Bacteria</taxon>
        <taxon>Pseudomonadati</taxon>
        <taxon>Pseudomonadota</taxon>
        <taxon>Alphaproteobacteria</taxon>
        <taxon>Rhodobacterales</taxon>
        <taxon>Roseobacteraceae</taxon>
        <taxon>Mesobacterium</taxon>
    </lineage>
</organism>
<sequence length="208" mass="22280">MKRRIFLLGCAAASVAGCTVPNKDSSASDEVIARAAYRHDGPPALTLYTMVNNRTGAGAHTSLMINASQRVIFDPAGSVRHSRIPERGDVLYGITPVVEDVYTRAHARETYHAVIQHVEVPAAVAEKALRLAQANGAVAQAQCAKVTSGLLAQLPGFESIKVTWYPNKLSEQFGALPGVSTRELWEDDPDDKAIALAKFNEQLSAAGQ</sequence>
<evidence type="ECO:0000313" key="2">
    <source>
        <dbReference type="Proteomes" id="UP001348149"/>
    </source>
</evidence>
<keyword evidence="2" id="KW-1185">Reference proteome</keyword>
<proteinExistence type="predicted"/>
<gene>
    <name evidence="1" type="ORF">VK792_15615</name>
</gene>
<dbReference type="RefSeq" id="WP_326298705.1">
    <property type="nucleotide sequence ID" value="NZ_JAYLLH010000027.1"/>
</dbReference>
<comment type="caution">
    <text evidence="1">The sequence shown here is derived from an EMBL/GenBank/DDBJ whole genome shotgun (WGS) entry which is preliminary data.</text>
</comment>
<dbReference type="EMBL" id="JAYLLH010000027">
    <property type="protein sequence ID" value="MEC3862719.1"/>
    <property type="molecule type" value="Genomic_DNA"/>
</dbReference>
<evidence type="ECO:0008006" key="3">
    <source>
        <dbReference type="Google" id="ProtNLM"/>
    </source>
</evidence>
<accession>A0ABU6HLF3</accession>
<name>A0ABU6HLF3_9RHOB</name>
<dbReference type="Proteomes" id="UP001348149">
    <property type="component" value="Unassembled WGS sequence"/>
</dbReference>
<dbReference type="PROSITE" id="PS51257">
    <property type="entry name" value="PROKAR_LIPOPROTEIN"/>
    <property type="match status" value="1"/>
</dbReference>
<protein>
    <recommendedName>
        <fullName evidence="3">Lipoprotein</fullName>
    </recommendedName>
</protein>
<evidence type="ECO:0000313" key="1">
    <source>
        <dbReference type="EMBL" id="MEC3862719.1"/>
    </source>
</evidence>